<name>A0A1J4SE59_9BACT</name>
<evidence type="ECO:0000313" key="5">
    <source>
        <dbReference type="Proteomes" id="UP000182278"/>
    </source>
</evidence>
<gene>
    <name evidence="4" type="ORF">AUJ66_05900</name>
</gene>
<proteinExistence type="predicted"/>
<dbReference type="STRING" id="1817893.AUJ66_05900"/>
<dbReference type="GO" id="GO:0016301">
    <property type="term" value="F:kinase activity"/>
    <property type="evidence" value="ECO:0007669"/>
    <property type="project" value="InterPro"/>
</dbReference>
<evidence type="ECO:0000256" key="2">
    <source>
        <dbReference type="ARBA" id="ARBA00022840"/>
    </source>
</evidence>
<dbReference type="Proteomes" id="UP000182278">
    <property type="component" value="Unassembled WGS sequence"/>
</dbReference>
<keyword evidence="1" id="KW-0547">Nucleotide-binding</keyword>
<keyword evidence="2" id="KW-0067">ATP-binding</keyword>
<accession>A0A1J4SE59</accession>
<evidence type="ECO:0000256" key="1">
    <source>
        <dbReference type="ARBA" id="ARBA00022741"/>
    </source>
</evidence>
<dbReference type="InterPro" id="IPR027417">
    <property type="entry name" value="P-loop_NTPase"/>
</dbReference>
<dbReference type="AlphaFoldDB" id="A0A1J4SE59"/>
<feature type="domain" description="Zeta toxin" evidence="3">
    <location>
        <begin position="3"/>
        <end position="128"/>
    </location>
</feature>
<dbReference type="EMBL" id="MNUO01000092">
    <property type="protein sequence ID" value="OIN96549.1"/>
    <property type="molecule type" value="Genomic_DNA"/>
</dbReference>
<comment type="caution">
    <text evidence="4">The sequence shown here is derived from an EMBL/GenBank/DDBJ whole genome shotgun (WGS) entry which is preliminary data.</text>
</comment>
<dbReference type="Pfam" id="PF06414">
    <property type="entry name" value="Zeta_toxin"/>
    <property type="match status" value="1"/>
</dbReference>
<sequence length="191" mass="21957">MKNKNVYIIAGPNGSGKTTFAKEFLPDYIRCPHFVNADLIAQGLSPFSTEISAIRAGRVVLGQLHYYASKNMDFAFESTLSGKTYINFFKELRRKEYNLHVFFLWIPSAELALSRIKDRVAEGGHDVPAQDVRRRFGRSIYNFFKLYKPLLHSWMLFDNSESKPKLIAEEKDGKLNIVDKDLFNRIIKAGE</sequence>
<dbReference type="PANTHER" id="PTHR39206:SF1">
    <property type="entry name" value="SLL8004 PROTEIN"/>
    <property type="match status" value="1"/>
</dbReference>
<reference evidence="4 5" key="1">
    <citation type="journal article" date="2016" name="Environ. Microbiol.">
        <title>Genomic resolution of a cold subsurface aquifer community provides metabolic insights for novel microbes adapted to high CO concentrations.</title>
        <authorList>
            <person name="Probst A.J."/>
            <person name="Castelle C.J."/>
            <person name="Singh A."/>
            <person name="Brown C.T."/>
            <person name="Anantharaman K."/>
            <person name="Sharon I."/>
            <person name="Hug L.A."/>
            <person name="Burstein D."/>
            <person name="Emerson J.B."/>
            <person name="Thomas B.C."/>
            <person name="Banfield J.F."/>
        </authorList>
    </citation>
    <scope>NUCLEOTIDE SEQUENCE [LARGE SCALE GENOMIC DNA]</scope>
    <source>
        <strain evidence="4">CG1_02_38_46</strain>
    </source>
</reference>
<dbReference type="InterPro" id="IPR010488">
    <property type="entry name" value="Zeta_toxin_domain"/>
</dbReference>
<organism evidence="4 5">
    <name type="scientific">Candidatus Desantisbacteria bacterium CG1_02_38_46</name>
    <dbReference type="NCBI Taxonomy" id="1817893"/>
    <lineage>
        <taxon>Bacteria</taxon>
        <taxon>Candidatus Desantisiibacteriota</taxon>
    </lineage>
</organism>
<protein>
    <recommendedName>
        <fullName evidence="3">Zeta toxin domain-containing protein</fullName>
    </recommendedName>
</protein>
<dbReference type="PANTHER" id="PTHR39206">
    <property type="entry name" value="SLL8004 PROTEIN"/>
    <property type="match status" value="1"/>
</dbReference>
<evidence type="ECO:0000313" key="4">
    <source>
        <dbReference type="EMBL" id="OIN96549.1"/>
    </source>
</evidence>
<dbReference type="GO" id="GO:0005524">
    <property type="term" value="F:ATP binding"/>
    <property type="evidence" value="ECO:0007669"/>
    <property type="project" value="UniProtKB-KW"/>
</dbReference>
<dbReference type="SUPFAM" id="SSF52540">
    <property type="entry name" value="P-loop containing nucleoside triphosphate hydrolases"/>
    <property type="match status" value="1"/>
</dbReference>
<dbReference type="Gene3D" id="3.40.50.300">
    <property type="entry name" value="P-loop containing nucleotide triphosphate hydrolases"/>
    <property type="match status" value="1"/>
</dbReference>
<evidence type="ECO:0000259" key="3">
    <source>
        <dbReference type="Pfam" id="PF06414"/>
    </source>
</evidence>